<evidence type="ECO:0000259" key="4">
    <source>
        <dbReference type="Pfam" id="PF07687"/>
    </source>
</evidence>
<dbReference type="Pfam" id="PF07687">
    <property type="entry name" value="M20_dimer"/>
    <property type="match status" value="1"/>
</dbReference>
<protein>
    <submittedName>
        <fullName evidence="5">IAA-amino acid hydrolase ILR1-like protein 3</fullName>
    </submittedName>
</protein>
<dbReference type="AlphaFoldDB" id="A0A3S3NRC1"/>
<dbReference type="Gene3D" id="3.30.70.360">
    <property type="match status" value="1"/>
</dbReference>
<dbReference type="SUPFAM" id="SSF55031">
    <property type="entry name" value="Bacterial exopeptidase dimerisation domain"/>
    <property type="match status" value="1"/>
</dbReference>
<dbReference type="InterPro" id="IPR017439">
    <property type="entry name" value="Amidohydrolase"/>
</dbReference>
<reference evidence="5 6" key="1">
    <citation type="journal article" date="2019" name="Nat. Plants">
        <title>Stout camphor tree genome fills gaps in understanding of flowering plant genome evolution.</title>
        <authorList>
            <person name="Chaw S.M."/>
            <person name="Liu Y.C."/>
            <person name="Wu Y.W."/>
            <person name="Wang H.Y."/>
            <person name="Lin C.I."/>
            <person name="Wu C.S."/>
            <person name="Ke H.M."/>
            <person name="Chang L.Y."/>
            <person name="Hsu C.Y."/>
            <person name="Yang H.T."/>
            <person name="Sudianto E."/>
            <person name="Hsu M.H."/>
            <person name="Wu K.P."/>
            <person name="Wang L.N."/>
            <person name="Leebens-Mack J.H."/>
            <person name="Tsai I.J."/>
        </authorList>
    </citation>
    <scope>NUCLEOTIDE SEQUENCE [LARGE SCALE GENOMIC DNA]</scope>
    <source>
        <strain evidence="6">cv. Chaw 1501</strain>
        <tissue evidence="5">Young leaves</tissue>
    </source>
</reference>
<evidence type="ECO:0000313" key="6">
    <source>
        <dbReference type="Proteomes" id="UP000283530"/>
    </source>
</evidence>
<proteinExistence type="inferred from homology"/>
<comment type="caution">
    <text evidence="5">The sequence shown here is derived from an EMBL/GenBank/DDBJ whole genome shotgun (WGS) entry which is preliminary data.</text>
</comment>
<evidence type="ECO:0000256" key="2">
    <source>
        <dbReference type="ARBA" id="ARBA00022729"/>
    </source>
</evidence>
<dbReference type="OrthoDB" id="6119954at2759"/>
<dbReference type="FunFam" id="3.30.70.360:FF:000001">
    <property type="entry name" value="N-acetyldiaminopimelate deacetylase"/>
    <property type="match status" value="1"/>
</dbReference>
<dbReference type="Proteomes" id="UP000283530">
    <property type="component" value="Unassembled WGS sequence"/>
</dbReference>
<dbReference type="InterPro" id="IPR011650">
    <property type="entry name" value="Peptidase_M20_dimer"/>
</dbReference>
<evidence type="ECO:0000256" key="3">
    <source>
        <dbReference type="ARBA" id="ARBA00022801"/>
    </source>
</evidence>
<keyword evidence="6" id="KW-1185">Reference proteome</keyword>
<name>A0A3S3NRC1_9MAGN</name>
<dbReference type="CDD" id="cd08017">
    <property type="entry name" value="M20_IAA_Hyd"/>
    <property type="match status" value="1"/>
</dbReference>
<keyword evidence="2" id="KW-0732">Signal</keyword>
<dbReference type="GO" id="GO:0005783">
    <property type="term" value="C:endoplasmic reticulum"/>
    <property type="evidence" value="ECO:0007669"/>
    <property type="project" value="TreeGrafter"/>
</dbReference>
<dbReference type="InterPro" id="IPR002933">
    <property type="entry name" value="Peptidase_M20"/>
</dbReference>
<dbReference type="GO" id="GO:0010179">
    <property type="term" value="F:IAA-Ala conjugate hydrolase activity"/>
    <property type="evidence" value="ECO:0007669"/>
    <property type="project" value="TreeGrafter"/>
</dbReference>
<evidence type="ECO:0000256" key="1">
    <source>
        <dbReference type="ARBA" id="ARBA00006153"/>
    </source>
</evidence>
<organism evidence="5 6">
    <name type="scientific">Cinnamomum micranthum f. kanehirae</name>
    <dbReference type="NCBI Taxonomy" id="337451"/>
    <lineage>
        <taxon>Eukaryota</taxon>
        <taxon>Viridiplantae</taxon>
        <taxon>Streptophyta</taxon>
        <taxon>Embryophyta</taxon>
        <taxon>Tracheophyta</taxon>
        <taxon>Spermatophyta</taxon>
        <taxon>Magnoliopsida</taxon>
        <taxon>Magnoliidae</taxon>
        <taxon>Laurales</taxon>
        <taxon>Lauraceae</taxon>
        <taxon>Cinnamomum</taxon>
    </lineage>
</organism>
<dbReference type="InterPro" id="IPR036264">
    <property type="entry name" value="Bact_exopeptidase_dim_dom"/>
</dbReference>
<keyword evidence="3 5" id="KW-0378">Hydrolase</keyword>
<feature type="domain" description="Peptidase M20 dimerisation" evidence="4">
    <location>
        <begin position="295"/>
        <end position="386"/>
    </location>
</feature>
<dbReference type="STRING" id="337451.A0A3S3NRC1"/>
<dbReference type="Pfam" id="PF01546">
    <property type="entry name" value="Peptidase_M20"/>
    <property type="match status" value="1"/>
</dbReference>
<dbReference type="NCBIfam" id="TIGR01891">
    <property type="entry name" value="amidohydrolases"/>
    <property type="match status" value="1"/>
</dbReference>
<dbReference type="PANTHER" id="PTHR11014:SF63">
    <property type="entry name" value="METALLOPEPTIDASE, PUTATIVE (AFU_ORTHOLOGUE AFUA_6G09600)-RELATED"/>
    <property type="match status" value="1"/>
</dbReference>
<dbReference type="PANTHER" id="PTHR11014">
    <property type="entry name" value="PEPTIDASE M20 FAMILY MEMBER"/>
    <property type="match status" value="1"/>
</dbReference>
<dbReference type="EMBL" id="QPKB01000012">
    <property type="protein sequence ID" value="RWR97112.1"/>
    <property type="molecule type" value="Genomic_DNA"/>
</dbReference>
<comment type="similarity">
    <text evidence="1">Belongs to the peptidase M20 family.</text>
</comment>
<dbReference type="InterPro" id="IPR044757">
    <property type="entry name" value="ILR1-like_Hyd"/>
</dbReference>
<dbReference type="SUPFAM" id="SSF53187">
    <property type="entry name" value="Zn-dependent exopeptidases"/>
    <property type="match status" value="2"/>
</dbReference>
<dbReference type="GO" id="GO:0009850">
    <property type="term" value="P:auxin metabolic process"/>
    <property type="evidence" value="ECO:0007669"/>
    <property type="project" value="InterPro"/>
</dbReference>
<gene>
    <name evidence="5" type="ORF">CKAN_02652700</name>
</gene>
<dbReference type="Gene3D" id="3.40.630.10">
    <property type="entry name" value="Zn peptidases"/>
    <property type="match status" value="2"/>
</dbReference>
<accession>A0A3S3NRC1</accession>
<evidence type="ECO:0000313" key="5">
    <source>
        <dbReference type="EMBL" id="RWR97112.1"/>
    </source>
</evidence>
<sequence length="504" mass="55587">MFSRKVPFMEFSARLPPFPHFFFLSSLLFSTFLLTWASQNSTPEIEALSRELLKSAREPQFFDWLKNVRRRIHEYPELGFEEHKTSELIRSELDLLGINYSWPFATTGVVGSIGPEFEFPTVGGGPNFTQVGDMTNFRLILCETRDSKKTVYGCGGGWGMINLMVDPSLILVQFGLVLAEENNDLSGWDFELVDWEHKSKYNGKMHACGHDAHVTMVLGAAKLLQLRKDELKGTVKLIFQPAEEGKAGAYHMLREGALEKVQAIFGLHVNPHLQTGAISSRPGLILAASGRFLAVIQGKGGHAADPHQSIDPVLAASSVILSLQQLVSREADPLDAKVVSIGFIRAGQAHNVIPDSVEFGGTFRTMTSEGLYDLLKRIKQVIESQSAVHRCAATVDFMEKERMPYPATINDEAMYEHAKRVGEGLLGEANVHLGPVSMGAEDFGFYSQKMPSAFFSIGTKTETDKLIHPLHSPFFVINEQSLPIGAALHAAVAVTYLNSHAAEL</sequence>